<dbReference type="PANTHER" id="PTHR23502:SF2">
    <property type="entry name" value="TRANSPORTER, PUTATIVE (AFU_ORTHOLOGUE AFUA_2G08910)-RELATED"/>
    <property type="match status" value="1"/>
</dbReference>
<evidence type="ECO:0000256" key="2">
    <source>
        <dbReference type="ARBA" id="ARBA00022692"/>
    </source>
</evidence>
<dbReference type="Pfam" id="PF07690">
    <property type="entry name" value="MFS_1"/>
    <property type="match status" value="1"/>
</dbReference>
<dbReference type="SUPFAM" id="SSF103473">
    <property type="entry name" value="MFS general substrate transporter"/>
    <property type="match status" value="1"/>
</dbReference>
<dbReference type="Proteomes" id="UP000190312">
    <property type="component" value="Unassembled WGS sequence"/>
</dbReference>
<feature type="transmembrane region" description="Helical" evidence="6">
    <location>
        <begin position="748"/>
        <end position="768"/>
    </location>
</feature>
<dbReference type="VEuPathDB" id="FungiDB:AO090701000957"/>
<feature type="transmembrane region" description="Helical" evidence="6">
    <location>
        <begin position="565"/>
        <end position="584"/>
    </location>
</feature>
<evidence type="ECO:0000313" key="8">
    <source>
        <dbReference type="EMBL" id="OOO07187.1"/>
    </source>
</evidence>
<feature type="transmembrane region" description="Helical" evidence="6">
    <location>
        <begin position="714"/>
        <end position="733"/>
    </location>
</feature>
<evidence type="ECO:0000256" key="1">
    <source>
        <dbReference type="ARBA" id="ARBA00004141"/>
    </source>
</evidence>
<gene>
    <name evidence="8" type="ORF">OAory_01093900</name>
</gene>
<dbReference type="GO" id="GO:0022857">
    <property type="term" value="F:transmembrane transporter activity"/>
    <property type="evidence" value="ECO:0007669"/>
    <property type="project" value="InterPro"/>
</dbReference>
<dbReference type="FunFam" id="1.20.1250.20:FF:000318">
    <property type="entry name" value="MFS multidrug transporter, putative"/>
    <property type="match status" value="1"/>
</dbReference>
<dbReference type="VEuPathDB" id="FungiDB:AO090011000129"/>
<evidence type="ECO:0000256" key="6">
    <source>
        <dbReference type="SAM" id="Phobius"/>
    </source>
</evidence>
<dbReference type="PROSITE" id="PS50850">
    <property type="entry name" value="MFS"/>
    <property type="match status" value="1"/>
</dbReference>
<feature type="transmembrane region" description="Helical" evidence="6">
    <location>
        <begin position="672"/>
        <end position="693"/>
    </location>
</feature>
<accession>A0A1S9DDK5</accession>
<feature type="transmembrane region" description="Helical" evidence="6">
    <location>
        <begin position="505"/>
        <end position="524"/>
    </location>
</feature>
<feature type="transmembrane region" description="Helical" evidence="6">
    <location>
        <begin position="811"/>
        <end position="833"/>
    </location>
</feature>
<evidence type="ECO:0000313" key="9">
    <source>
        <dbReference type="Proteomes" id="UP000190312"/>
    </source>
</evidence>
<dbReference type="AlphaFoldDB" id="A0A1S9DDK5"/>
<evidence type="ECO:0000259" key="7">
    <source>
        <dbReference type="PROSITE" id="PS50850"/>
    </source>
</evidence>
<dbReference type="Gene3D" id="3.40.50.1820">
    <property type="entry name" value="alpha/beta hydrolase"/>
    <property type="match status" value="1"/>
</dbReference>
<dbReference type="InterPro" id="IPR029058">
    <property type="entry name" value="AB_hydrolase_fold"/>
</dbReference>
<evidence type="ECO:0000256" key="4">
    <source>
        <dbReference type="ARBA" id="ARBA00023136"/>
    </source>
</evidence>
<dbReference type="SUPFAM" id="SSF53474">
    <property type="entry name" value="alpha/beta-Hydrolases"/>
    <property type="match status" value="1"/>
</dbReference>
<organism evidence="8 9">
    <name type="scientific">Aspergillus oryzae</name>
    <name type="common">Yellow koji mold</name>
    <dbReference type="NCBI Taxonomy" id="5062"/>
    <lineage>
        <taxon>Eukaryota</taxon>
        <taxon>Fungi</taxon>
        <taxon>Dikarya</taxon>
        <taxon>Ascomycota</taxon>
        <taxon>Pezizomycotina</taxon>
        <taxon>Eurotiomycetes</taxon>
        <taxon>Eurotiomycetidae</taxon>
        <taxon>Eurotiales</taxon>
        <taxon>Aspergillaceae</taxon>
        <taxon>Aspergillus</taxon>
        <taxon>Aspergillus subgen. Circumdati</taxon>
    </lineage>
</organism>
<dbReference type="InterPro" id="IPR020846">
    <property type="entry name" value="MFS_dom"/>
</dbReference>
<dbReference type="InterPro" id="IPR011701">
    <property type="entry name" value="MFS"/>
</dbReference>
<keyword evidence="2 6" id="KW-0812">Transmembrane</keyword>
<dbReference type="OrthoDB" id="2533084at2759"/>
<feature type="compositionally biased region" description="Polar residues" evidence="5">
    <location>
        <begin position="167"/>
        <end position="185"/>
    </location>
</feature>
<comment type="caution">
    <text evidence="8">The sequence shown here is derived from an EMBL/GenBank/DDBJ whole genome shotgun (WGS) entry which is preliminary data.</text>
</comment>
<keyword evidence="4 6" id="KW-0472">Membrane</keyword>
<feature type="transmembrane region" description="Helical" evidence="6">
    <location>
        <begin position="536"/>
        <end position="559"/>
    </location>
</feature>
<dbReference type="GO" id="GO:0005886">
    <property type="term" value="C:plasma membrane"/>
    <property type="evidence" value="ECO:0007669"/>
    <property type="project" value="TreeGrafter"/>
</dbReference>
<evidence type="ECO:0000256" key="3">
    <source>
        <dbReference type="ARBA" id="ARBA00022989"/>
    </source>
</evidence>
<reference evidence="8 9" key="1">
    <citation type="submission" date="2016-10" db="EMBL/GenBank/DDBJ databases">
        <title>Genome sequencing of Aspergillus oryzae BCC7051.</title>
        <authorList>
            <person name="Thammarongtham C."/>
            <person name="Vorapreeda T."/>
            <person name="Nookaew I."/>
            <person name="Srisuk T."/>
            <person name="Land M."/>
            <person name="Jeennor S."/>
            <person name="Laoteng K."/>
        </authorList>
    </citation>
    <scope>NUCLEOTIDE SEQUENCE [LARGE SCALE GENOMIC DNA]</scope>
    <source>
        <strain evidence="8 9">BCC7051</strain>
    </source>
</reference>
<dbReference type="InterPro" id="IPR036259">
    <property type="entry name" value="MFS_trans_sf"/>
</dbReference>
<feature type="region of interest" description="Disordered" evidence="5">
    <location>
        <begin position="165"/>
        <end position="192"/>
    </location>
</feature>
<dbReference type="PANTHER" id="PTHR23502">
    <property type="entry name" value="MAJOR FACILITATOR SUPERFAMILY"/>
    <property type="match status" value="1"/>
</dbReference>
<comment type="subcellular location">
    <subcellularLocation>
        <location evidence="1">Membrane</location>
        <topology evidence="1">Multi-pass membrane protein</topology>
    </subcellularLocation>
</comment>
<keyword evidence="3 6" id="KW-1133">Transmembrane helix</keyword>
<sequence length="838" mass="92399">MQLFSLKLEGARTLTGRSFIPAQPQTLRASSPMPLIVCIHGASYDSKYFDIDFQHSIFTLGETLQIPVVAFDRPGYGGSTAYPDPKVKNEDLERRGTTFVQEQGKYLNSTVLPAVWKEFGSGASSMVVLAHSIGGMIAIVAAAEPKEYPLAGLVVSGIGCKSHMHESLNSSRRNGGYSRENSGSDQIDEQRTHIRFNPKVKDRLMLNFPPKANEVLLVDPKITSYTEVLNNPVPLGELHDVRTTWQSYWCSYAERVTVPFLYAVGDQDGFWDSSEEGTMQFTEVFRTKSPKVENVVIPMAPHCMEMSLQGTAWLLRCLGFAIECSMGQGEVLSTPSIPSPDSKDLSSLEKEDSECIEKAEVSPTQFDDISSSLSPSHREYLFKRHGTLDLDPMPSASDADPYNWPTWKKLTNLLLVAFHACMATFTSSITPAYEDISIDLGVSLQRASYLTSLQIAILGGAPLFWKPLSNRYGRRPIFLLSTILSLVCNVGCAKSPTYASLAACRALTAFFISPAAAIGSAVVAETFFKKERARYMGIWTLMVTLGIPVGALIFGFVANRAGYRWIFWVLAITNGVQFILYIFFGPETRYIGGSTDDTSSGFKAQYLSFRRIDPTPLTFKEFVHPLTMFKRPSVVVPAVVYAMVFLFGSVMITVEVPQLLQEKFALNTEQLGLQFIGVIIGTVLGEQIGGSISDYWMNRRARRIRKAPEPEFRLWLSYPGIILTIIGVIVFLVCTQQAPEGHWTVKPIVGTGVAAFGNQVVTTVMVTYAVDCHPDDPGSVGVFITFVRQIWGFIGPFWFPDMFANVGVAASSGVASAMIFVCSLLPTIAVHAMGRKWA</sequence>
<proteinExistence type="predicted"/>
<name>A0A1S9DDK5_ASPOZ</name>
<feature type="domain" description="Major facilitator superfamily (MFS) profile" evidence="7">
    <location>
        <begin position="409"/>
        <end position="835"/>
    </location>
</feature>
<dbReference type="Gene3D" id="1.20.1250.20">
    <property type="entry name" value="MFS general substrate transporter like domains"/>
    <property type="match status" value="1"/>
</dbReference>
<dbReference type="Pfam" id="PF12697">
    <property type="entry name" value="Abhydrolase_6"/>
    <property type="match status" value="1"/>
</dbReference>
<feature type="transmembrane region" description="Helical" evidence="6">
    <location>
        <begin position="634"/>
        <end position="652"/>
    </location>
</feature>
<evidence type="ECO:0000256" key="5">
    <source>
        <dbReference type="SAM" id="MobiDB-lite"/>
    </source>
</evidence>
<protein>
    <submittedName>
        <fullName evidence="8">Major facilitator superfamily MFS_1</fullName>
    </submittedName>
</protein>
<dbReference type="InterPro" id="IPR000073">
    <property type="entry name" value="AB_hydrolase_1"/>
</dbReference>
<dbReference type="EMBL" id="MKZY01000007">
    <property type="protein sequence ID" value="OOO07187.1"/>
    <property type="molecule type" value="Genomic_DNA"/>
</dbReference>
<feature type="transmembrane region" description="Helical" evidence="6">
    <location>
        <begin position="780"/>
        <end position="799"/>
    </location>
</feature>